<accession>A0A448WT01</accession>
<dbReference type="Proteomes" id="UP000784294">
    <property type="component" value="Unassembled WGS sequence"/>
</dbReference>
<dbReference type="OrthoDB" id="288987at2759"/>
<dbReference type="Gene3D" id="3.90.70.130">
    <property type="match status" value="1"/>
</dbReference>
<keyword evidence="2" id="KW-1185">Reference proteome</keyword>
<name>A0A448WT01_9PLAT</name>
<protein>
    <submittedName>
        <fullName evidence="1">Uncharacterized protein</fullName>
    </submittedName>
</protein>
<evidence type="ECO:0000313" key="1">
    <source>
        <dbReference type="EMBL" id="VEL19467.1"/>
    </source>
</evidence>
<evidence type="ECO:0000313" key="2">
    <source>
        <dbReference type="Proteomes" id="UP000784294"/>
    </source>
</evidence>
<organism evidence="1 2">
    <name type="scientific">Protopolystoma xenopodis</name>
    <dbReference type="NCBI Taxonomy" id="117903"/>
    <lineage>
        <taxon>Eukaryota</taxon>
        <taxon>Metazoa</taxon>
        <taxon>Spiralia</taxon>
        <taxon>Lophotrochozoa</taxon>
        <taxon>Platyhelminthes</taxon>
        <taxon>Monogenea</taxon>
        <taxon>Polyopisthocotylea</taxon>
        <taxon>Polystomatidea</taxon>
        <taxon>Polystomatidae</taxon>
        <taxon>Protopolystoma</taxon>
    </lineage>
</organism>
<comment type="caution">
    <text evidence="1">The sequence shown here is derived from an EMBL/GenBank/DDBJ whole genome shotgun (WGS) entry which is preliminary data.</text>
</comment>
<proteinExistence type="predicted"/>
<gene>
    <name evidence="1" type="ORF">PXEA_LOCUS12907</name>
</gene>
<dbReference type="EMBL" id="CAAALY010041710">
    <property type="protein sequence ID" value="VEL19467.1"/>
    <property type="molecule type" value="Genomic_DNA"/>
</dbReference>
<dbReference type="AlphaFoldDB" id="A0A448WT01"/>
<sequence length="141" mass="14843">MPSVWKLQALLESAWSSGFDPAGAAQISDVVRQASNLRSVGAPPHRSETNGLVGLVDSTVWLGATDLAALLGSVGVRCCLVECIAAIGPRGTHPNCASYLDFIRGFVLSSYPLTYGTTDVSAQSYLLLDGYAFIFFASIAI</sequence>
<reference evidence="1" key="1">
    <citation type="submission" date="2018-11" db="EMBL/GenBank/DDBJ databases">
        <authorList>
            <consortium name="Pathogen Informatics"/>
        </authorList>
    </citation>
    <scope>NUCLEOTIDE SEQUENCE</scope>
</reference>